<dbReference type="HOGENOM" id="CLU_132120_0_0_11"/>
<keyword evidence="1" id="KW-0472">Membrane</keyword>
<reference evidence="2" key="1">
    <citation type="submission" date="2014-05" db="EMBL/GenBank/DDBJ databases">
        <authorList>
            <person name="Horn Fabian"/>
        </authorList>
    </citation>
    <scope>NUCLEOTIDE SEQUENCE</scope>
</reference>
<proteinExistence type="predicted"/>
<dbReference type="AlphaFoldDB" id="A0A060ZKC4"/>
<dbReference type="InterPro" id="IPR058248">
    <property type="entry name" value="Lxx211020-like"/>
</dbReference>
<dbReference type="Pfam" id="PF04314">
    <property type="entry name" value="PCuAC"/>
    <property type="match status" value="1"/>
</dbReference>
<name>A0A060ZKC4_9ACTN</name>
<dbReference type="InterPro" id="IPR036182">
    <property type="entry name" value="PCuAC_sf"/>
</dbReference>
<dbReference type="SUPFAM" id="SSF110087">
    <property type="entry name" value="DR1885-like metal-binding protein"/>
    <property type="match status" value="1"/>
</dbReference>
<dbReference type="Proteomes" id="UP000756710">
    <property type="component" value="Unassembled WGS sequence"/>
</dbReference>
<evidence type="ECO:0000256" key="1">
    <source>
        <dbReference type="SAM" id="Phobius"/>
    </source>
</evidence>
<dbReference type="PANTHER" id="PTHR36302">
    <property type="entry name" value="BLR7088 PROTEIN"/>
    <property type="match status" value="1"/>
</dbReference>
<evidence type="ECO:0000313" key="2">
    <source>
        <dbReference type="EMBL" id="CDR01909.1"/>
    </source>
</evidence>
<keyword evidence="1" id="KW-0812">Transmembrane</keyword>
<dbReference type="RefSeq" id="WP_044580702.1">
    <property type="nucleotide sequence ID" value="NZ_BAABDR010000078.1"/>
</dbReference>
<dbReference type="EMBL" id="LK022848">
    <property type="protein sequence ID" value="CDR01909.1"/>
    <property type="molecule type" value="Genomic_DNA"/>
</dbReference>
<keyword evidence="4" id="KW-1185">Reference proteome</keyword>
<evidence type="ECO:0000313" key="4">
    <source>
        <dbReference type="Proteomes" id="UP000756710"/>
    </source>
</evidence>
<gene>
    <name evidence="3" type="ORF">J2Z30_004291</name>
    <name evidence="2" type="ORF">SIRAN536</name>
</gene>
<organism evidence="2">
    <name type="scientific">Streptomyces iranensis</name>
    <dbReference type="NCBI Taxonomy" id="576784"/>
    <lineage>
        <taxon>Bacteria</taxon>
        <taxon>Bacillati</taxon>
        <taxon>Actinomycetota</taxon>
        <taxon>Actinomycetes</taxon>
        <taxon>Kitasatosporales</taxon>
        <taxon>Streptomycetaceae</taxon>
        <taxon>Streptomyces</taxon>
        <taxon>Streptomyces violaceusniger group</taxon>
    </lineage>
</organism>
<protein>
    <submittedName>
        <fullName evidence="2">Copper(I)-binding protein</fullName>
    </submittedName>
</protein>
<evidence type="ECO:0000313" key="3">
    <source>
        <dbReference type="EMBL" id="MBP2063270.1"/>
    </source>
</evidence>
<feature type="transmembrane region" description="Helical" evidence="1">
    <location>
        <begin position="20"/>
        <end position="39"/>
    </location>
</feature>
<sequence length="170" mass="17701">MTNPSWTPSHRRLTDSLLAAVAPACACVLALGGLAVWTASGNAGRPPRVDVTDARLFLPAPGVPRTAAFFRITNTGGVRDRLVEVTSSAVTGGISLSRHRMTGRGSAYPQAAESLPVPAGGTLDMSPFTSDVTVPATARWRAGDLVPFTLRFEHGGRVEANAVVVRPGEG</sequence>
<dbReference type="EMBL" id="JAGGLR010000011">
    <property type="protein sequence ID" value="MBP2063270.1"/>
    <property type="molecule type" value="Genomic_DNA"/>
</dbReference>
<dbReference type="PANTHER" id="PTHR36302:SF1">
    <property type="entry name" value="COPPER CHAPERONE PCU(A)C"/>
    <property type="match status" value="1"/>
</dbReference>
<reference evidence="3 4" key="2">
    <citation type="submission" date="2021-03" db="EMBL/GenBank/DDBJ databases">
        <title>Genomic Encyclopedia of Type Strains, Phase IV (KMG-IV): sequencing the most valuable type-strain genomes for metagenomic binning, comparative biology and taxonomic classification.</title>
        <authorList>
            <person name="Goeker M."/>
        </authorList>
    </citation>
    <scope>NUCLEOTIDE SEQUENCE [LARGE SCALE GENOMIC DNA]</scope>
    <source>
        <strain evidence="3 4">DSM 41954</strain>
    </source>
</reference>
<keyword evidence="1" id="KW-1133">Transmembrane helix</keyword>
<accession>A0A060ZKC4</accession>
<dbReference type="InterPro" id="IPR007410">
    <property type="entry name" value="LpqE-like"/>
</dbReference>
<dbReference type="Gene3D" id="2.60.40.1890">
    <property type="entry name" value="PCu(A)C copper chaperone"/>
    <property type="match status" value="1"/>
</dbReference>